<dbReference type="EMBL" id="LN877951">
    <property type="protein sequence ID" value="CUV06116.1"/>
    <property type="molecule type" value="Genomic_DNA"/>
</dbReference>
<sequence length="375" mass="43281">MKMAEQVDQELMYTKFVRLLLGSKTGVRTKGAIEVGRRAVDYFRGIEFIRWMRKNEDHIKESYPEVVKNISFESINDLNQVGTELIRRSFIVRAEYKPVGTNTGDLKIPKWPKRLCVTSNQNFDEHSFYIITFDSNKTMSNILMISILVSVVALFMFPAWPLAIKISVWYISVVFLSAMLIVFFGRLIVFAFLWFFGFDFWILPNLFDEDTGVIDSFKPLYSIIRRGDDWFMLSIRVFCAIFLAGAIYQLSKTHTASDVGQFARQSFLDVLDWGHRKISPPEDFTPTLHNSNMGSNEHIGERNLSNEEHICITRCLRFESKDAILDECATDCHCLSELLSLPCLKSRSICPSEFEEELNNAMAKNCQSNQEKNEL</sequence>
<keyword evidence="6" id="KW-0256">Endoplasmic reticulum</keyword>
<feature type="transmembrane region" description="Helical" evidence="11">
    <location>
        <begin position="169"/>
        <end position="196"/>
    </location>
</feature>
<comment type="similarity">
    <text evidence="2">Belongs to the SEC62 family.</text>
</comment>
<evidence type="ECO:0000313" key="14">
    <source>
        <dbReference type="Proteomes" id="UP001429100"/>
    </source>
</evidence>
<protein>
    <recommendedName>
        <fullName evidence="3">Translocation protein SEC62</fullName>
    </recommendedName>
</protein>
<reference evidence="13 14" key="3">
    <citation type="submission" date="2017-10" db="EMBL/GenBank/DDBJ databases">
        <title>Consistent, comparative and evidence-based genome annotation and re-annotation for the closely-related species, Cryptosporidium parvum, C. hominis and C. tyzzeri.</title>
        <authorList>
            <person name="Baptista R.P."/>
            <person name="Li Y."/>
            <person name="Sateriale A."/>
            <person name="Striepen B."/>
            <person name="Kissinger J.C."/>
        </authorList>
    </citation>
    <scope>NUCLEOTIDE SEQUENCE [LARGE SCALE GENOMIC DNA]</scope>
    <source>
        <strain evidence="13">30976</strain>
    </source>
</reference>
<evidence type="ECO:0000256" key="8">
    <source>
        <dbReference type="ARBA" id="ARBA00022989"/>
    </source>
</evidence>
<dbReference type="AlphaFoldDB" id="A0A0S4TF32"/>
<evidence type="ECO:0000256" key="1">
    <source>
        <dbReference type="ARBA" id="ARBA00004477"/>
    </source>
</evidence>
<dbReference type="GO" id="GO:0005789">
    <property type="term" value="C:endoplasmic reticulum membrane"/>
    <property type="evidence" value="ECO:0007669"/>
    <property type="project" value="UniProtKB-SubCell"/>
</dbReference>
<keyword evidence="7" id="KW-0653">Protein transport</keyword>
<keyword evidence="10 11" id="KW-0472">Membrane</keyword>
<dbReference type="PANTHER" id="PTHR12443:SF9">
    <property type="entry name" value="TRANSLOCATION PROTEIN SEC62"/>
    <property type="match status" value="1"/>
</dbReference>
<name>A0A0S4TF32_CRYHO</name>
<evidence type="ECO:0000256" key="5">
    <source>
        <dbReference type="ARBA" id="ARBA00022692"/>
    </source>
</evidence>
<keyword evidence="8 11" id="KW-1133">Transmembrane helix</keyword>
<keyword evidence="4" id="KW-0813">Transport</keyword>
<proteinExistence type="inferred from homology"/>
<dbReference type="PANTHER" id="PTHR12443">
    <property type="entry name" value="TRANSLOCATION PROTEIN SEC62"/>
    <property type="match status" value="1"/>
</dbReference>
<keyword evidence="9" id="KW-0811">Translocation</keyword>
<evidence type="ECO:0000256" key="4">
    <source>
        <dbReference type="ARBA" id="ARBA00022448"/>
    </source>
</evidence>
<dbReference type="Proteomes" id="UP001429100">
    <property type="component" value="Unassembled WGS sequence"/>
</dbReference>
<evidence type="ECO:0000313" key="12">
    <source>
        <dbReference type="EMBL" id="CUV06116.1"/>
    </source>
</evidence>
<evidence type="ECO:0000256" key="6">
    <source>
        <dbReference type="ARBA" id="ARBA00022824"/>
    </source>
</evidence>
<evidence type="ECO:0000256" key="2">
    <source>
        <dbReference type="ARBA" id="ARBA00010604"/>
    </source>
</evidence>
<dbReference type="EMBL" id="JTAI01000011">
    <property type="protein sequence ID" value="PPS93445.1"/>
    <property type="molecule type" value="Genomic_DNA"/>
</dbReference>
<accession>A0A0S4TF32</accession>
<dbReference type="Pfam" id="PF03839">
    <property type="entry name" value="Sec62"/>
    <property type="match status" value="1"/>
</dbReference>
<evidence type="ECO:0000256" key="7">
    <source>
        <dbReference type="ARBA" id="ARBA00022927"/>
    </source>
</evidence>
<gene>
    <name evidence="12" type="ORF">CHUDEA5_1270</name>
    <name evidence="13" type="ORF">GY17_00003575</name>
</gene>
<dbReference type="VEuPathDB" id="CryptoDB:GY17_00003575"/>
<evidence type="ECO:0000313" key="13">
    <source>
        <dbReference type="EMBL" id="PPS93445.1"/>
    </source>
</evidence>
<comment type="subcellular location">
    <subcellularLocation>
        <location evidence="1">Endoplasmic reticulum membrane</location>
        <topology evidence="1">Multi-pass membrane protein</topology>
    </subcellularLocation>
</comment>
<dbReference type="VEuPathDB" id="CryptoDB:CHUDEA5_1270"/>
<reference evidence="12" key="2">
    <citation type="submission" date="2015-08" db="EMBL/GenBank/DDBJ databases">
        <authorList>
            <person name="Babu N.S."/>
            <person name="Beckwith C.J."/>
            <person name="Beseler K.G."/>
            <person name="Brison A."/>
            <person name="Carone J.V."/>
            <person name="Caskin T.P."/>
            <person name="Diamond M."/>
            <person name="Durham M.E."/>
            <person name="Foxe J.M."/>
            <person name="Go M."/>
            <person name="Henderson B.A."/>
            <person name="Jones I.B."/>
            <person name="McGettigan J.A."/>
            <person name="Micheletti S.J."/>
            <person name="Nasrallah M.E."/>
            <person name="Ortiz D."/>
            <person name="Piller C.R."/>
            <person name="Privatt S.R."/>
            <person name="Schneider S.L."/>
            <person name="Sharp S."/>
            <person name="Smith T.C."/>
            <person name="Stanton J.D."/>
            <person name="Ullery H.E."/>
            <person name="Wilson R.J."/>
            <person name="Serrano M.G."/>
            <person name="Buck G."/>
            <person name="Lee V."/>
            <person name="Wang Y."/>
            <person name="Carvalho R."/>
            <person name="Voegtly L."/>
            <person name="Shi R."/>
            <person name="Duckworth R."/>
            <person name="Johnson A."/>
            <person name="Loviza R."/>
            <person name="Walstead R."/>
            <person name="Shah Z."/>
            <person name="Kiflezghi M."/>
            <person name="Wade K."/>
            <person name="Ball S.L."/>
            <person name="Bradley K.W."/>
            <person name="Asai D.J."/>
            <person name="Bowman C.A."/>
            <person name="Russell D.A."/>
            <person name="Pope W.H."/>
            <person name="Jacobs-Sera D."/>
            <person name="Hendrix R.W."/>
            <person name="Hatfull G.F."/>
        </authorList>
    </citation>
    <scope>NUCLEOTIDE SEQUENCE [LARGE SCALE GENOMIC DNA]</scope>
</reference>
<dbReference type="VEuPathDB" id="CryptoDB:Chro.50257"/>
<dbReference type="Proteomes" id="UP000199752">
    <property type="component" value="Chromosome 5"/>
</dbReference>
<keyword evidence="5 11" id="KW-0812">Transmembrane</keyword>
<organism evidence="12">
    <name type="scientific">Cryptosporidium hominis</name>
    <dbReference type="NCBI Taxonomy" id="237895"/>
    <lineage>
        <taxon>Eukaryota</taxon>
        <taxon>Sar</taxon>
        <taxon>Alveolata</taxon>
        <taxon>Apicomplexa</taxon>
        <taxon>Conoidasida</taxon>
        <taxon>Coccidia</taxon>
        <taxon>Eucoccidiorida</taxon>
        <taxon>Eimeriorina</taxon>
        <taxon>Cryptosporidiidae</taxon>
        <taxon>Cryptosporidium</taxon>
    </lineage>
</organism>
<dbReference type="VEuPathDB" id="CryptoDB:ChTU502y2012_386g0025"/>
<dbReference type="InterPro" id="IPR004728">
    <property type="entry name" value="Sec62"/>
</dbReference>
<evidence type="ECO:0000256" key="9">
    <source>
        <dbReference type="ARBA" id="ARBA00023010"/>
    </source>
</evidence>
<feature type="transmembrane region" description="Helical" evidence="11">
    <location>
        <begin position="230"/>
        <end position="248"/>
    </location>
</feature>
<evidence type="ECO:0000256" key="10">
    <source>
        <dbReference type="ARBA" id="ARBA00023136"/>
    </source>
</evidence>
<dbReference type="GO" id="GO:0031204">
    <property type="term" value="P:post-translational protein targeting to membrane, translocation"/>
    <property type="evidence" value="ECO:0007669"/>
    <property type="project" value="TreeGrafter"/>
</dbReference>
<keyword evidence="14" id="KW-1185">Reference proteome</keyword>
<feature type="transmembrane region" description="Helical" evidence="11">
    <location>
        <begin position="142"/>
        <end position="163"/>
    </location>
</feature>
<evidence type="ECO:0000256" key="11">
    <source>
        <dbReference type="SAM" id="Phobius"/>
    </source>
</evidence>
<evidence type="ECO:0000256" key="3">
    <source>
        <dbReference type="ARBA" id="ARBA00021257"/>
    </source>
</evidence>
<reference evidence="13 14" key="1">
    <citation type="submission" date="2014-11" db="EMBL/GenBank/DDBJ databases">
        <title>Comparative genomic analysis of Cryptosporidium hominis reveals occurrence of genetic recombination in virulent subtypes.</title>
        <authorList>
            <person name="Guo Y."/>
            <person name="Tang K."/>
            <person name="Frace M."/>
            <person name="Li N."/>
            <person name="Roellig D.M."/>
            <person name="Sammons S."/>
            <person name="Knipe K."/>
            <person name="Rowe L."/>
            <person name="Feng Y."/>
            <person name="Xiao L."/>
        </authorList>
    </citation>
    <scope>NUCLEOTIDE SEQUENCE [LARGE SCALE GENOMIC DNA]</scope>
    <source>
        <strain evidence="13">30976</strain>
    </source>
</reference>